<keyword evidence="4 6" id="KW-0863">Zinc-finger</keyword>
<dbReference type="EC" id="3.4.19.12" evidence="2"/>
<evidence type="ECO:0000313" key="10">
    <source>
        <dbReference type="EMBL" id="CAJ0581306.1"/>
    </source>
</evidence>
<accession>A0AA36D5W4</accession>
<dbReference type="Proteomes" id="UP001177023">
    <property type="component" value="Unassembled WGS sequence"/>
</dbReference>
<name>A0AA36D5W4_9BILA</name>
<keyword evidence="11" id="KW-1185">Reference proteome</keyword>
<feature type="domain" description="USP" evidence="8">
    <location>
        <begin position="342"/>
        <end position="1029"/>
    </location>
</feature>
<dbReference type="GO" id="GO:0004843">
    <property type="term" value="F:cysteine-type deubiquitinase activity"/>
    <property type="evidence" value="ECO:0007669"/>
    <property type="project" value="UniProtKB-EC"/>
</dbReference>
<feature type="compositionally biased region" description="Low complexity" evidence="7">
    <location>
        <begin position="60"/>
        <end position="132"/>
    </location>
</feature>
<dbReference type="PANTHER" id="PTHR21646:SF74">
    <property type="entry name" value="UBIQUITIN CARBOXYL-TERMINAL HYDROLASE 19"/>
    <property type="match status" value="1"/>
</dbReference>
<dbReference type="EMBL" id="CATQJA010002663">
    <property type="protein sequence ID" value="CAJ0581306.1"/>
    <property type="molecule type" value="Genomic_DNA"/>
</dbReference>
<dbReference type="Pfam" id="PF01753">
    <property type="entry name" value="zf-MYND"/>
    <property type="match status" value="1"/>
</dbReference>
<dbReference type="Gene3D" id="6.10.140.2220">
    <property type="match status" value="1"/>
</dbReference>
<proteinExistence type="predicted"/>
<dbReference type="InterPro" id="IPR018200">
    <property type="entry name" value="USP_CS"/>
</dbReference>
<dbReference type="SUPFAM" id="SSF144232">
    <property type="entry name" value="HIT/MYND zinc finger-like"/>
    <property type="match status" value="1"/>
</dbReference>
<dbReference type="Pfam" id="PF00443">
    <property type="entry name" value="UCH"/>
    <property type="match status" value="1"/>
</dbReference>
<feature type="compositionally biased region" description="Low complexity" evidence="7">
    <location>
        <begin position="1"/>
        <end position="53"/>
    </location>
</feature>
<evidence type="ECO:0000259" key="9">
    <source>
        <dbReference type="PROSITE" id="PS50865"/>
    </source>
</evidence>
<evidence type="ECO:0000256" key="6">
    <source>
        <dbReference type="PROSITE-ProRule" id="PRU00134"/>
    </source>
</evidence>
<dbReference type="PROSITE" id="PS00973">
    <property type="entry name" value="USP_2"/>
    <property type="match status" value="1"/>
</dbReference>
<dbReference type="GO" id="GO:0008270">
    <property type="term" value="F:zinc ion binding"/>
    <property type="evidence" value="ECO:0007669"/>
    <property type="project" value="UniProtKB-KW"/>
</dbReference>
<dbReference type="PROSITE" id="PS50235">
    <property type="entry name" value="USP_3"/>
    <property type="match status" value="1"/>
</dbReference>
<feature type="compositionally biased region" description="Polar residues" evidence="7">
    <location>
        <begin position="159"/>
        <end position="176"/>
    </location>
</feature>
<dbReference type="InterPro" id="IPR002893">
    <property type="entry name" value="Znf_MYND"/>
</dbReference>
<feature type="region of interest" description="Disordered" evidence="7">
    <location>
        <begin position="1"/>
        <end position="176"/>
    </location>
</feature>
<protein>
    <recommendedName>
        <fullName evidence="2">ubiquitinyl hydrolase 1</fullName>
        <ecNumber evidence="2">3.4.19.12</ecNumber>
    </recommendedName>
</protein>
<dbReference type="GO" id="GO:0016579">
    <property type="term" value="P:protein deubiquitination"/>
    <property type="evidence" value="ECO:0007669"/>
    <property type="project" value="InterPro"/>
</dbReference>
<feature type="region of interest" description="Disordered" evidence="7">
    <location>
        <begin position="718"/>
        <end position="781"/>
    </location>
</feature>
<evidence type="ECO:0000256" key="4">
    <source>
        <dbReference type="ARBA" id="ARBA00022771"/>
    </source>
</evidence>
<dbReference type="PANTHER" id="PTHR21646">
    <property type="entry name" value="UBIQUITIN CARBOXYL-TERMINAL HYDROLASE"/>
    <property type="match status" value="1"/>
</dbReference>
<dbReference type="PROSITE" id="PS01360">
    <property type="entry name" value="ZF_MYND_1"/>
    <property type="match status" value="1"/>
</dbReference>
<keyword evidence="3" id="KW-0479">Metal-binding</keyword>
<comment type="catalytic activity">
    <reaction evidence="1">
        <text>Thiol-dependent hydrolysis of ester, thioester, amide, peptide and isopeptide bonds formed by the C-terminal Gly of ubiquitin (a 76-residue protein attached to proteins as an intracellular targeting signal).</text>
        <dbReference type="EC" id="3.4.19.12"/>
    </reaction>
</comment>
<feature type="compositionally biased region" description="Basic and acidic residues" evidence="7">
    <location>
        <begin position="142"/>
        <end position="158"/>
    </location>
</feature>
<organism evidence="10 11">
    <name type="scientific">Mesorhabditis spiculigera</name>
    <dbReference type="NCBI Taxonomy" id="96644"/>
    <lineage>
        <taxon>Eukaryota</taxon>
        <taxon>Metazoa</taxon>
        <taxon>Ecdysozoa</taxon>
        <taxon>Nematoda</taxon>
        <taxon>Chromadorea</taxon>
        <taxon>Rhabditida</taxon>
        <taxon>Rhabditina</taxon>
        <taxon>Rhabditomorpha</taxon>
        <taxon>Rhabditoidea</taxon>
        <taxon>Rhabditidae</taxon>
        <taxon>Mesorhabditinae</taxon>
        <taxon>Mesorhabditis</taxon>
    </lineage>
</organism>
<comment type="caution">
    <text evidence="10">The sequence shown here is derived from an EMBL/GenBank/DDBJ whole genome shotgun (WGS) entry which is preliminary data.</text>
</comment>
<reference evidence="10" key="1">
    <citation type="submission" date="2023-06" db="EMBL/GenBank/DDBJ databases">
        <authorList>
            <person name="Delattre M."/>
        </authorList>
    </citation>
    <scope>NUCLEOTIDE SEQUENCE</scope>
    <source>
        <strain evidence="10">AF72</strain>
    </source>
</reference>
<sequence length="1057" mass="117470">MRKSESGTSWSRLSSSTSSIRGSNYTPSRSYGSSLSSYRYTPSYTSPQSYSTPYGGGSGSATADRSLTRSSTTHSATSRSLTRSESGGLSSGLGRTTSSTVTPSYHSSRYSSSASSTRTPYSSSTYSTPSSYQRDSSFSRNAPERESYASRTLERTRDTSYAGQASMSQSTDVQSILNSPKTVSAKDHLGRPRASSQIITSGYRWEDKWERESALRQLSPRRAEGIEEKALNGNLRSSTTLDNLHLKGWRDEEEEATRAASKIPQPPALPQYLHGTTPATRAAPAEAEALKGAVARSPSPPARSYLKKEVVHRDLVAEYTRKPTAKVSPYAESGHVVEPGFTGLRNLGNTCFMNATLQMLVNCAELKAYFLSDLYKQDVNEHNVLGFGGRLARAFAQFLQQMWSCSSKTVEPQQIKEIVAEKASQFANYAQHDAQEFLCFLIDGLHEDLNRCRTKMVTSQVEADGRPDREVSAEAWRSYLLRNNSLIVDLFHGQLKSRLECPKCSRVSITFDPFLYLAVPFPKKKKSVKVHFWPLDPCLRPFLVPVSFSPEGTVADFLAAVGEVVKQPGKQLRLLEIVQHRIHKVYTNSEATNLLNANDLLYVFQVHDASDWNEEVVEIYAVQRQLYAHSLKYICNTCGSTEDKLKACEACYNAWYCDQDCQLKDWNDGNHKTECGRRPIIDAVGLPMLISLPRSHLTYAHLARVLDARSRHSINVFLPPQLNKDPGHEGELSPAPGESGLQNGGPSSEALIPNGLDKKSLSPSASSSGSELRRQVMPAPRKKAPPALFVLKKIRSQNSSVGDTIRETTEEAILDLPTGSYVSINWVNIKNGKPFVEVEDKASLALDEALTAKYAPSTTSRNTDGDPSLEDMIQMFSETERLKPEESWYCSRCKDHVEATKKLELYRLPPVIIIQLKRFVYTASAYATSSHRRSKDDRRVEYPLAGLDLAPYLAEGADVGQNTVYDLTGVVCHSGTSYFGHYVSIGRLPGIDGRTTQIDWRTFDDSTVTQCRQPEVQSSEAYLLFYKQRGTATRDLFREHYKCDPVEDQAPFVGGRL</sequence>
<dbReference type="PROSITE" id="PS00972">
    <property type="entry name" value="USP_1"/>
    <property type="match status" value="1"/>
</dbReference>
<dbReference type="InterPro" id="IPR001394">
    <property type="entry name" value="Peptidase_C19_UCH"/>
</dbReference>
<dbReference type="AlphaFoldDB" id="A0AA36D5W4"/>
<evidence type="ECO:0000256" key="1">
    <source>
        <dbReference type="ARBA" id="ARBA00000707"/>
    </source>
</evidence>
<evidence type="ECO:0000256" key="7">
    <source>
        <dbReference type="SAM" id="MobiDB-lite"/>
    </source>
</evidence>
<dbReference type="InterPro" id="IPR050185">
    <property type="entry name" value="Ub_carboxyl-term_hydrolase"/>
</dbReference>
<keyword evidence="5" id="KW-0862">Zinc</keyword>
<dbReference type="Gene3D" id="3.90.70.10">
    <property type="entry name" value="Cysteine proteinases"/>
    <property type="match status" value="2"/>
</dbReference>
<dbReference type="PROSITE" id="PS50865">
    <property type="entry name" value="ZF_MYND_2"/>
    <property type="match status" value="1"/>
</dbReference>
<dbReference type="InterPro" id="IPR028889">
    <property type="entry name" value="USP"/>
</dbReference>
<feature type="domain" description="MYND-type" evidence="9">
    <location>
        <begin position="635"/>
        <end position="675"/>
    </location>
</feature>
<evidence type="ECO:0000256" key="2">
    <source>
        <dbReference type="ARBA" id="ARBA00012759"/>
    </source>
</evidence>
<dbReference type="SUPFAM" id="SSF54001">
    <property type="entry name" value="Cysteine proteinases"/>
    <property type="match status" value="1"/>
</dbReference>
<evidence type="ECO:0000259" key="8">
    <source>
        <dbReference type="PROSITE" id="PS50235"/>
    </source>
</evidence>
<gene>
    <name evidence="10" type="ORF">MSPICULIGERA_LOCUS19470</name>
</gene>
<feature type="non-terminal residue" evidence="10">
    <location>
        <position position="1057"/>
    </location>
</feature>
<evidence type="ECO:0000256" key="5">
    <source>
        <dbReference type="ARBA" id="ARBA00022833"/>
    </source>
</evidence>
<evidence type="ECO:0000313" key="11">
    <source>
        <dbReference type="Proteomes" id="UP001177023"/>
    </source>
</evidence>
<evidence type="ECO:0000256" key="3">
    <source>
        <dbReference type="ARBA" id="ARBA00022723"/>
    </source>
</evidence>
<dbReference type="InterPro" id="IPR038765">
    <property type="entry name" value="Papain-like_cys_pep_sf"/>
</dbReference>
<feature type="compositionally biased region" description="Low complexity" evidence="7">
    <location>
        <begin position="761"/>
        <end position="770"/>
    </location>
</feature>